<name>A0AAW7K366_9GAMM</name>
<dbReference type="InterPro" id="IPR005628">
    <property type="entry name" value="GspK"/>
</dbReference>
<dbReference type="EMBL" id="JAUEHU010000008">
    <property type="protein sequence ID" value="MDN0087715.1"/>
    <property type="molecule type" value="Genomic_DNA"/>
</dbReference>
<proteinExistence type="predicted"/>
<sequence>MLINKQSGVALIFVLIIISLMSSAMMKVNDVWSGFFYFHKRVLEINKEKEELLSVQGIAMKKINRSVESSEILVSNEKIIVGGTALNLSIVSLTECFNINAFYTLRYKTKIARKALDYIAKEFGVDKDILKENSTYLIDTMNQNNLAQKIKGFDKNSLCYLPDDRVHININSINEGHADLIFILLLSRVPKDKIINVIKSKPAGGWIVVDEFLNLLLSRVNSTIRNELSSYFRDMLSIEHKYLMSIIKLDDDAGSYKLITMYKIQDGRARPIQHRYELRGWDA</sequence>
<dbReference type="PANTHER" id="PTHR38831">
    <property type="entry name" value="TYPE II SECRETION SYSTEM PROTEIN K"/>
    <property type="match status" value="1"/>
</dbReference>
<dbReference type="RefSeq" id="WP_289817925.1">
    <property type="nucleotide sequence ID" value="NZ_JAUEHU010000008.1"/>
</dbReference>
<comment type="caution">
    <text evidence="1">The sequence shown here is derived from an EMBL/GenBank/DDBJ whole genome shotgun (WGS) entry which is preliminary data.</text>
</comment>
<protein>
    <recommendedName>
        <fullName evidence="3">General secretion pathway protein K</fullName>
    </recommendedName>
</protein>
<accession>A0AAW7K366</accession>
<dbReference type="Proteomes" id="UP001167864">
    <property type="component" value="Unassembled WGS sequence"/>
</dbReference>
<dbReference type="InterPro" id="IPR038072">
    <property type="entry name" value="GspK_central_sf"/>
</dbReference>
<evidence type="ECO:0000313" key="1">
    <source>
        <dbReference type="EMBL" id="MDN0087715.1"/>
    </source>
</evidence>
<gene>
    <name evidence="1" type="ORF">QVN42_09970</name>
</gene>
<reference evidence="1" key="1">
    <citation type="submission" date="2023-06" db="EMBL/GenBank/DDBJ databases">
        <authorList>
            <person name="Polev D.E."/>
            <person name="Saitova A.T."/>
            <person name="Bogumilchik E.A."/>
            <person name="Kokorina G.I."/>
            <person name="Voskresenskaia E.A."/>
        </authorList>
    </citation>
    <scope>NUCLEOTIDE SEQUENCE</scope>
    <source>
        <strain evidence="1">2145 StPb PI</strain>
    </source>
</reference>
<dbReference type="PANTHER" id="PTHR38831:SF1">
    <property type="entry name" value="TYPE II SECRETION SYSTEM PROTEIN K-RELATED"/>
    <property type="match status" value="1"/>
</dbReference>
<evidence type="ECO:0000313" key="2">
    <source>
        <dbReference type="Proteomes" id="UP001167864"/>
    </source>
</evidence>
<evidence type="ECO:0008006" key="3">
    <source>
        <dbReference type="Google" id="ProtNLM"/>
    </source>
</evidence>
<organism evidence="1 2">
    <name type="scientific">Yersinia nurmii</name>
    <dbReference type="NCBI Taxonomy" id="685706"/>
    <lineage>
        <taxon>Bacteria</taxon>
        <taxon>Pseudomonadati</taxon>
        <taxon>Pseudomonadota</taxon>
        <taxon>Gammaproteobacteria</taxon>
        <taxon>Enterobacterales</taxon>
        <taxon>Yersiniaceae</taxon>
        <taxon>Yersinia</taxon>
    </lineage>
</organism>
<dbReference type="GO" id="GO:0009306">
    <property type="term" value="P:protein secretion"/>
    <property type="evidence" value="ECO:0007669"/>
    <property type="project" value="InterPro"/>
</dbReference>
<dbReference type="AlphaFoldDB" id="A0AAW7K366"/>
<dbReference type="GO" id="GO:0016020">
    <property type="term" value="C:membrane"/>
    <property type="evidence" value="ECO:0007669"/>
    <property type="project" value="InterPro"/>
</dbReference>
<dbReference type="Gene3D" id="1.10.40.60">
    <property type="entry name" value="EpsJ-like"/>
    <property type="match status" value="1"/>
</dbReference>
<dbReference type="SUPFAM" id="SSF158544">
    <property type="entry name" value="GspK insert domain-like"/>
    <property type="match status" value="1"/>
</dbReference>